<gene>
    <name evidence="2" type="ORF">EV688_11157</name>
</gene>
<reference evidence="2 3" key="1">
    <citation type="submission" date="2019-03" db="EMBL/GenBank/DDBJ databases">
        <title>Genomic Encyclopedia of Type Strains, Phase IV (KMG-IV): sequencing the most valuable type-strain genomes for metagenomic binning, comparative biology and taxonomic classification.</title>
        <authorList>
            <person name="Goeker M."/>
        </authorList>
    </citation>
    <scope>NUCLEOTIDE SEQUENCE [LARGE SCALE GENOMIC DNA]</scope>
    <source>
        <strain evidence="2 3">DSM 23344</strain>
    </source>
</reference>
<feature type="signal peptide" evidence="1">
    <location>
        <begin position="1"/>
        <end position="24"/>
    </location>
</feature>
<organism evidence="2 3">
    <name type="scientific">Chromatocurvus halotolerans</name>
    <dbReference type="NCBI Taxonomy" id="1132028"/>
    <lineage>
        <taxon>Bacteria</taxon>
        <taxon>Pseudomonadati</taxon>
        <taxon>Pseudomonadota</taxon>
        <taxon>Gammaproteobacteria</taxon>
        <taxon>Cellvibrionales</taxon>
        <taxon>Halieaceae</taxon>
        <taxon>Chromatocurvus</taxon>
    </lineage>
</organism>
<keyword evidence="3" id="KW-1185">Reference proteome</keyword>
<dbReference type="EMBL" id="SLWX01000011">
    <property type="protein sequence ID" value="TCO74900.1"/>
    <property type="molecule type" value="Genomic_DNA"/>
</dbReference>
<evidence type="ECO:0000256" key="1">
    <source>
        <dbReference type="SAM" id="SignalP"/>
    </source>
</evidence>
<keyword evidence="1" id="KW-0732">Signal</keyword>
<sequence length="523" mass="56107">MRNNFKPLGIVAAVAAVTAGYAQAQTAPTVTDTSVGSNGYGDVAIVPYYTVRDGFITGVHVVNSSDSTQVVKFRLRRGGDSMDALDWNIVMSPRDVYAGFIGKDDGDDGDIYFSTADTTCVVPAATNNRLTMPDIYKEGADEGYVEIIAMGQPVSEDQPIAVAAKHSAGVPANCEAVRSNFFRNSANGPSDPGFATRGVINNARTHQTASTGICTALDGTTVCPNAYTDSGNALKVSYFIRNLESGIEMGNSAVHLADFSGDPMMTNQQSGFEIGDMQGFNFPDLDGGSPVDLGRGLFNKLRSGDVLGVASVANEWSSNAGVNTDWVITLPGQYTMLKLPEYYQSIIDNPDFLIDSTDPDADCAINDCDWRDIPLSATFMVYDREEGGITQESGDLVVSPTPPAEFEQDILPREVNVIEWGNSPVLGSAEPRSVTTPDEPFGWARLVVESDPRKTSQRICDWPNASYDVNSPDFEPSDIMTCASVEAGGRVPMVGFTAWARSFEANPASNYGRIIEHSYVPAS</sequence>
<dbReference type="RefSeq" id="WP_131917649.1">
    <property type="nucleotide sequence ID" value="NZ_QQSW01000016.1"/>
</dbReference>
<dbReference type="OrthoDB" id="5763254at2"/>
<evidence type="ECO:0000313" key="3">
    <source>
        <dbReference type="Proteomes" id="UP000294980"/>
    </source>
</evidence>
<evidence type="ECO:0000313" key="2">
    <source>
        <dbReference type="EMBL" id="TCO74900.1"/>
    </source>
</evidence>
<dbReference type="Proteomes" id="UP000294980">
    <property type="component" value="Unassembled WGS sequence"/>
</dbReference>
<comment type="caution">
    <text evidence="2">The sequence shown here is derived from an EMBL/GenBank/DDBJ whole genome shotgun (WGS) entry which is preliminary data.</text>
</comment>
<accession>A0A4V2SBC2</accession>
<dbReference type="AlphaFoldDB" id="A0A4V2SBC2"/>
<name>A0A4V2SBC2_9GAMM</name>
<proteinExistence type="predicted"/>
<protein>
    <submittedName>
        <fullName evidence="2">Uncharacterized protein</fullName>
    </submittedName>
</protein>
<feature type="chain" id="PRO_5020334697" evidence="1">
    <location>
        <begin position="25"/>
        <end position="523"/>
    </location>
</feature>